<evidence type="ECO:0000313" key="8">
    <source>
        <dbReference type="EMBL" id="ERE83414.1"/>
    </source>
</evidence>
<sequence>MALTQALKMAEGHRVNIYTDSRYAFATAHVHGEIYRRRGLLTSAGKDIKNKTEILELLQALSLPRRFSIMHCPKHQKGNDPVARRNRMADKEARKAALGPQVLSLKTSDPTLCQGFENTDLDLETVQSLWANYDQEANVWRYQGKILLPQGPAKELLLQLHRPISGTKS</sequence>
<dbReference type="Gene3D" id="1.10.340.70">
    <property type="match status" value="1"/>
</dbReference>
<evidence type="ECO:0000259" key="7">
    <source>
        <dbReference type="PROSITE" id="PS50879"/>
    </source>
</evidence>
<dbReference type="PROSITE" id="PS50879">
    <property type="entry name" value="RNASE_H_1"/>
    <property type="match status" value="1"/>
</dbReference>
<dbReference type="EMBL" id="KE668874">
    <property type="protein sequence ID" value="ERE83414.1"/>
    <property type="molecule type" value="Genomic_DNA"/>
</dbReference>
<name>A0A061IJB3_CRIGR</name>
<dbReference type="GO" id="GO:0004523">
    <property type="term" value="F:RNA-DNA hybrid ribonuclease activity"/>
    <property type="evidence" value="ECO:0007669"/>
    <property type="project" value="InterPro"/>
</dbReference>
<accession>A0A061IJB3</accession>
<keyword evidence="6" id="KW-0695">RNA-directed DNA polymerase</keyword>
<dbReference type="CDD" id="cd09273">
    <property type="entry name" value="RNase_HI_RT_Bel"/>
    <property type="match status" value="1"/>
</dbReference>
<feature type="domain" description="RNase H type-1" evidence="7">
    <location>
        <begin position="1"/>
        <end position="98"/>
    </location>
</feature>
<reference evidence="9" key="1">
    <citation type="journal article" date="2013" name="Nat. Biotechnol.">
        <title>Chinese hamster genome sequenced from sorted chromosomes.</title>
        <authorList>
            <person name="Brinkrolf K."/>
            <person name="Rupp O."/>
            <person name="Laux H."/>
            <person name="Kollin F."/>
            <person name="Ernst W."/>
            <person name="Linke B."/>
            <person name="Kofler R."/>
            <person name="Romand S."/>
            <person name="Hesse F."/>
            <person name="Budach W.E."/>
            <person name="Galosy S."/>
            <person name="Muller D."/>
            <person name="Noll T."/>
            <person name="Wienberg J."/>
            <person name="Jostock T."/>
            <person name="Leonard M."/>
            <person name="Grillari J."/>
            <person name="Tauch A."/>
            <person name="Goesmann A."/>
            <person name="Helk B."/>
            <person name="Mott J.E."/>
            <person name="Puhler A."/>
            <person name="Borth N."/>
        </authorList>
    </citation>
    <scope>NUCLEOTIDE SEQUENCE [LARGE SCALE GENOMIC DNA]</scope>
    <source>
        <strain evidence="9">17A/GY</strain>
    </source>
</reference>
<evidence type="ECO:0000313" key="9">
    <source>
        <dbReference type="Proteomes" id="UP000030759"/>
    </source>
</evidence>
<evidence type="ECO:0000256" key="2">
    <source>
        <dbReference type="ARBA" id="ARBA00022695"/>
    </source>
</evidence>
<dbReference type="AlphaFoldDB" id="A0A061IJB3"/>
<dbReference type="InterPro" id="IPR036397">
    <property type="entry name" value="RNaseH_sf"/>
</dbReference>
<protein>
    <recommendedName>
        <fullName evidence="7">RNase H type-1 domain-containing protein</fullName>
    </recommendedName>
</protein>
<dbReference type="Gene3D" id="3.30.420.10">
    <property type="entry name" value="Ribonuclease H-like superfamily/Ribonuclease H"/>
    <property type="match status" value="1"/>
</dbReference>
<evidence type="ECO:0000256" key="1">
    <source>
        <dbReference type="ARBA" id="ARBA00022679"/>
    </source>
</evidence>
<dbReference type="InterPro" id="IPR002156">
    <property type="entry name" value="RNaseH_domain"/>
</dbReference>
<proteinExistence type="predicted"/>
<evidence type="ECO:0000256" key="4">
    <source>
        <dbReference type="ARBA" id="ARBA00022759"/>
    </source>
</evidence>
<dbReference type="GO" id="GO:0003676">
    <property type="term" value="F:nucleic acid binding"/>
    <property type="evidence" value="ECO:0007669"/>
    <property type="project" value="InterPro"/>
</dbReference>
<dbReference type="PANTHER" id="PTHR41694">
    <property type="entry name" value="ENDOGENOUS RETROVIRUS GROUP K MEMBER POL PROTEIN"/>
    <property type="match status" value="1"/>
</dbReference>
<dbReference type="InterPro" id="IPR012337">
    <property type="entry name" value="RNaseH-like_sf"/>
</dbReference>
<keyword evidence="1" id="KW-0808">Transferase</keyword>
<keyword evidence="3" id="KW-0540">Nuclease</keyword>
<keyword evidence="4" id="KW-0255">Endonuclease</keyword>
<organism evidence="8 9">
    <name type="scientific">Cricetulus griseus</name>
    <name type="common">Chinese hamster</name>
    <name type="synonym">Cricetulus barabensis griseus</name>
    <dbReference type="NCBI Taxonomy" id="10029"/>
    <lineage>
        <taxon>Eukaryota</taxon>
        <taxon>Metazoa</taxon>
        <taxon>Chordata</taxon>
        <taxon>Craniata</taxon>
        <taxon>Vertebrata</taxon>
        <taxon>Euteleostomi</taxon>
        <taxon>Mammalia</taxon>
        <taxon>Eutheria</taxon>
        <taxon>Euarchontoglires</taxon>
        <taxon>Glires</taxon>
        <taxon>Rodentia</taxon>
        <taxon>Myomorpha</taxon>
        <taxon>Muroidea</taxon>
        <taxon>Cricetidae</taxon>
        <taxon>Cricetinae</taxon>
        <taxon>Cricetulus</taxon>
    </lineage>
</organism>
<keyword evidence="2" id="KW-0548">Nucleotidyltransferase</keyword>
<dbReference type="PANTHER" id="PTHR41694:SF5">
    <property type="entry name" value="RIBONUCLEASE H"/>
    <property type="match status" value="1"/>
</dbReference>
<evidence type="ECO:0000256" key="3">
    <source>
        <dbReference type="ARBA" id="ARBA00022722"/>
    </source>
</evidence>
<dbReference type="Proteomes" id="UP000030759">
    <property type="component" value="Unassembled WGS sequence"/>
</dbReference>
<keyword evidence="5" id="KW-0378">Hydrolase</keyword>
<gene>
    <name evidence="8" type="ORF">H671_2g6728</name>
</gene>
<dbReference type="SUPFAM" id="SSF53098">
    <property type="entry name" value="Ribonuclease H-like"/>
    <property type="match status" value="1"/>
</dbReference>
<dbReference type="Pfam" id="PF00075">
    <property type="entry name" value="RNase_H"/>
    <property type="match status" value="1"/>
</dbReference>
<dbReference type="GO" id="GO:0003964">
    <property type="term" value="F:RNA-directed DNA polymerase activity"/>
    <property type="evidence" value="ECO:0007669"/>
    <property type="project" value="UniProtKB-KW"/>
</dbReference>
<evidence type="ECO:0000256" key="6">
    <source>
        <dbReference type="ARBA" id="ARBA00022918"/>
    </source>
</evidence>
<evidence type="ECO:0000256" key="5">
    <source>
        <dbReference type="ARBA" id="ARBA00022801"/>
    </source>
</evidence>